<dbReference type="EMBL" id="REGN01010662">
    <property type="protein sequence ID" value="RMZ98620.1"/>
    <property type="molecule type" value="Genomic_DNA"/>
</dbReference>
<comment type="caution">
    <text evidence="1">The sequence shown here is derived from an EMBL/GenBank/DDBJ whole genome shotgun (WGS) entry which is preliminary data.</text>
</comment>
<evidence type="ECO:0000313" key="2">
    <source>
        <dbReference type="Proteomes" id="UP000276133"/>
    </source>
</evidence>
<dbReference type="AlphaFoldDB" id="A0A3M7PIT5"/>
<proteinExistence type="predicted"/>
<sequence length="107" mass="12460">MNAQIFAMTQQNFSQKLLINSGSKDSFTVQSRKEKNLLYYIFKKKSHQCDHSQVLMNLKAPNIKNYNTDGYGTANVQILCENRRINFFTIVQQKALFVILTFFLNLT</sequence>
<protein>
    <submittedName>
        <fullName evidence="1">Uncharacterized protein</fullName>
    </submittedName>
</protein>
<gene>
    <name evidence="1" type="ORF">BpHYR1_006585</name>
</gene>
<keyword evidence="2" id="KW-1185">Reference proteome</keyword>
<organism evidence="1 2">
    <name type="scientific">Brachionus plicatilis</name>
    <name type="common">Marine rotifer</name>
    <name type="synonym">Brachionus muelleri</name>
    <dbReference type="NCBI Taxonomy" id="10195"/>
    <lineage>
        <taxon>Eukaryota</taxon>
        <taxon>Metazoa</taxon>
        <taxon>Spiralia</taxon>
        <taxon>Gnathifera</taxon>
        <taxon>Rotifera</taxon>
        <taxon>Eurotatoria</taxon>
        <taxon>Monogononta</taxon>
        <taxon>Pseudotrocha</taxon>
        <taxon>Ploima</taxon>
        <taxon>Brachionidae</taxon>
        <taxon>Brachionus</taxon>
    </lineage>
</organism>
<reference evidence="1 2" key="1">
    <citation type="journal article" date="2018" name="Sci. Rep.">
        <title>Genomic signatures of local adaptation to the degree of environmental predictability in rotifers.</title>
        <authorList>
            <person name="Franch-Gras L."/>
            <person name="Hahn C."/>
            <person name="Garcia-Roger E.M."/>
            <person name="Carmona M.J."/>
            <person name="Serra M."/>
            <person name="Gomez A."/>
        </authorList>
    </citation>
    <scope>NUCLEOTIDE SEQUENCE [LARGE SCALE GENOMIC DNA]</scope>
    <source>
        <strain evidence="1">HYR1</strain>
    </source>
</reference>
<name>A0A3M7PIT5_BRAPC</name>
<accession>A0A3M7PIT5</accession>
<evidence type="ECO:0000313" key="1">
    <source>
        <dbReference type="EMBL" id="RMZ98620.1"/>
    </source>
</evidence>
<dbReference type="Proteomes" id="UP000276133">
    <property type="component" value="Unassembled WGS sequence"/>
</dbReference>